<dbReference type="Gene3D" id="3.30.70.2220">
    <property type="entry name" value="CRISPR-Cas system, Cmr2 subunit, D1 domain, cysteine cluster"/>
    <property type="match status" value="1"/>
</dbReference>
<reference evidence="4" key="1">
    <citation type="submission" date="2017-12" db="EMBL/GenBank/DDBJ databases">
        <title>Improved Draft Genome Sequence of Microcystis aeruginosa NIES-298, a Microcystin-Producing Cyanobacterium from Lake Kasumigaura, Japan.</title>
        <authorList>
            <person name="Yamaguchi H."/>
            <person name="Suzuki S."/>
            <person name="Kawachi M."/>
        </authorList>
    </citation>
    <scope>NUCLEOTIDE SEQUENCE [LARGE SCALE GENOMIC DNA]</scope>
    <source>
        <strain evidence="4">NIES-298</strain>
    </source>
</reference>
<dbReference type="InterPro" id="IPR024615">
    <property type="entry name" value="CRISPR-assoc_Cmr2_N"/>
</dbReference>
<dbReference type="InterPro" id="IPR054767">
    <property type="entry name" value="Cas10-Cmr2_palm2"/>
</dbReference>
<evidence type="ECO:0000313" key="3">
    <source>
        <dbReference type="EMBL" id="GBD52579.1"/>
    </source>
</evidence>
<sequence length="474" mass="55398">MNYTVITFAPVQGFIEKSRKLRDLYGGSFLLSYLADAICQAADKYPECSLISPALIDVKRGTPNQILIAGNFPKKEAEQVFNDAWQKVVNKCRVWIEQNLPQYNYTWRREWNLWINHTWEFFWAQEDSIDCAFKSLQQKKYQRDWTGINWQGESSSLSGSDAIVWYGMTDQTHPLYSSISQQNQQITEFYQQLSQKLSNAILDETERLSIPELVKRMITLYDIGKPLNLELPKKFVELNRYEEKSYTGWFQGDGDGMGNYLKNLSISSRKEFSQRMRQWGEELENHLNFGRIIYGGGDDFLGVLFSQKSEPKLTLQDCLYWFDQFHREIWPKHGYSQDITVSVGFVWAASGVPQRDILQQCREAEKSAKNQGKNRLAVRILFNSGNYLEWVCPWENLKDILDSYCDRSEGKNWTHFYNDIATLENRRAFTDDNHDIANAVFNLYFNQNIPIDTTSHQDKNNWVINLSKVANHLT</sequence>
<dbReference type="AlphaFoldDB" id="A0A2H6BQV6"/>
<dbReference type="InterPro" id="IPR043128">
    <property type="entry name" value="Rev_trsase/Diguanyl_cyclase"/>
</dbReference>
<name>A0A2H6BQV6_MICAE</name>
<dbReference type="Proteomes" id="UP000236321">
    <property type="component" value="Unassembled WGS sequence"/>
</dbReference>
<evidence type="ECO:0000313" key="4">
    <source>
        <dbReference type="Proteomes" id="UP000236321"/>
    </source>
</evidence>
<keyword evidence="1" id="KW-0547">Nucleotide-binding</keyword>
<dbReference type="EMBL" id="BEYQ01000005">
    <property type="protein sequence ID" value="GBD52579.1"/>
    <property type="molecule type" value="Genomic_DNA"/>
</dbReference>
<comment type="caution">
    <text evidence="3">The sequence shown here is derived from an EMBL/GenBank/DDBJ whole genome shotgun (WGS) entry which is preliminary data.</text>
</comment>
<dbReference type="RefSeq" id="WP_103111988.1">
    <property type="nucleotide sequence ID" value="NZ_BEIU01000007.1"/>
</dbReference>
<dbReference type="GO" id="GO:0000166">
    <property type="term" value="F:nucleotide binding"/>
    <property type="evidence" value="ECO:0007669"/>
    <property type="project" value="UniProtKB-KW"/>
</dbReference>
<dbReference type="PROSITE" id="PS50887">
    <property type="entry name" value="GGDEF"/>
    <property type="match status" value="1"/>
</dbReference>
<dbReference type="Pfam" id="PF22335">
    <property type="entry name" value="Cas10-Cmr2_palm2"/>
    <property type="match status" value="1"/>
</dbReference>
<evidence type="ECO:0000256" key="2">
    <source>
        <dbReference type="ARBA" id="ARBA00023118"/>
    </source>
</evidence>
<organism evidence="3 4">
    <name type="scientific">Microcystis aeruginosa NIES-298</name>
    <dbReference type="NCBI Taxonomy" id="449468"/>
    <lineage>
        <taxon>Bacteria</taxon>
        <taxon>Bacillati</taxon>
        <taxon>Cyanobacteriota</taxon>
        <taxon>Cyanophyceae</taxon>
        <taxon>Oscillatoriophycideae</taxon>
        <taxon>Chroococcales</taxon>
        <taxon>Microcystaceae</taxon>
        <taxon>Microcystis</taxon>
    </lineage>
</organism>
<dbReference type="Pfam" id="PF12469">
    <property type="entry name" value="Cmr2_N"/>
    <property type="match status" value="1"/>
</dbReference>
<dbReference type="Gene3D" id="3.30.70.270">
    <property type="match status" value="1"/>
</dbReference>
<dbReference type="InterPro" id="IPR000160">
    <property type="entry name" value="GGDEF_dom"/>
</dbReference>
<protein>
    <submittedName>
        <fullName evidence="3">Uncharacterized protein</fullName>
    </submittedName>
</protein>
<dbReference type="GO" id="GO:0051607">
    <property type="term" value="P:defense response to virus"/>
    <property type="evidence" value="ECO:0007669"/>
    <property type="project" value="UniProtKB-KW"/>
</dbReference>
<dbReference type="InterPro" id="IPR038242">
    <property type="entry name" value="Cmr2_N"/>
</dbReference>
<proteinExistence type="predicted"/>
<evidence type="ECO:0000256" key="1">
    <source>
        <dbReference type="ARBA" id="ARBA00022741"/>
    </source>
</evidence>
<gene>
    <name evidence="3" type="ORF">BGM30_16720</name>
</gene>
<accession>A0A2H6BQV6</accession>
<keyword evidence="2" id="KW-0051">Antiviral defense</keyword>